<keyword evidence="9" id="KW-1185">Reference proteome</keyword>
<dbReference type="KEGG" id="ccal:108628496"/>
<dbReference type="Proteomes" id="UP000694925">
    <property type="component" value="Unplaced"/>
</dbReference>
<evidence type="ECO:0000256" key="3">
    <source>
        <dbReference type="ARBA" id="ARBA00022692"/>
    </source>
</evidence>
<dbReference type="Pfam" id="PF04923">
    <property type="entry name" value="Ninjurin"/>
    <property type="match status" value="1"/>
</dbReference>
<evidence type="ECO:0000256" key="5">
    <source>
        <dbReference type="ARBA" id="ARBA00022989"/>
    </source>
</evidence>
<evidence type="ECO:0000256" key="8">
    <source>
        <dbReference type="SAM" id="Phobius"/>
    </source>
</evidence>
<dbReference type="AlphaFoldDB" id="A0AAJ7NAP9"/>
<feature type="transmembrane region" description="Helical" evidence="8">
    <location>
        <begin position="169"/>
        <end position="189"/>
    </location>
</feature>
<organism evidence="9 10">
    <name type="scientific">Ceratina calcarata</name>
    <dbReference type="NCBI Taxonomy" id="156304"/>
    <lineage>
        <taxon>Eukaryota</taxon>
        <taxon>Metazoa</taxon>
        <taxon>Ecdysozoa</taxon>
        <taxon>Arthropoda</taxon>
        <taxon>Hexapoda</taxon>
        <taxon>Insecta</taxon>
        <taxon>Pterygota</taxon>
        <taxon>Neoptera</taxon>
        <taxon>Endopterygota</taxon>
        <taxon>Hymenoptera</taxon>
        <taxon>Apocrita</taxon>
        <taxon>Aculeata</taxon>
        <taxon>Apoidea</taxon>
        <taxon>Anthophila</taxon>
        <taxon>Apidae</taxon>
        <taxon>Ceratina</taxon>
        <taxon>Zadontomerus</taxon>
    </lineage>
</organism>
<keyword evidence="3 8" id="KW-0812">Transmembrane</keyword>
<evidence type="ECO:0000256" key="2">
    <source>
        <dbReference type="ARBA" id="ARBA00008141"/>
    </source>
</evidence>
<dbReference type="InterPro" id="IPR007007">
    <property type="entry name" value="Ninjurin"/>
</dbReference>
<evidence type="ECO:0000256" key="4">
    <source>
        <dbReference type="ARBA" id="ARBA00022889"/>
    </source>
</evidence>
<gene>
    <name evidence="10 11" type="primary">LOC108628496</name>
</gene>
<comment type="subcellular location">
    <subcellularLocation>
        <location evidence="1">Membrane</location>
        <topology evidence="1">Multi-pass membrane protein</topology>
    </subcellularLocation>
</comment>
<feature type="transmembrane region" description="Helical" evidence="8">
    <location>
        <begin position="125"/>
        <end position="148"/>
    </location>
</feature>
<keyword evidence="5 8" id="KW-1133">Transmembrane helix</keyword>
<keyword evidence="4" id="KW-0130">Cell adhesion</keyword>
<name>A0AAJ7NAP9_9HYME</name>
<comment type="similarity">
    <text evidence="2">Belongs to the ninjurin family.</text>
</comment>
<dbReference type="GO" id="GO:0007155">
    <property type="term" value="P:cell adhesion"/>
    <property type="evidence" value="ECO:0007669"/>
    <property type="project" value="UniProtKB-KW"/>
</dbReference>
<dbReference type="RefSeq" id="XP_026672347.1">
    <property type="nucleotide sequence ID" value="XM_026816546.1"/>
</dbReference>
<dbReference type="PANTHER" id="PTHR12316">
    <property type="entry name" value="NINJURIN-RELATED"/>
    <property type="match status" value="1"/>
</dbReference>
<dbReference type="GO" id="GO:0042246">
    <property type="term" value="P:tissue regeneration"/>
    <property type="evidence" value="ECO:0007669"/>
    <property type="project" value="InterPro"/>
</dbReference>
<evidence type="ECO:0000313" key="9">
    <source>
        <dbReference type="Proteomes" id="UP000694925"/>
    </source>
</evidence>
<dbReference type="RefSeq" id="XP_017885950.1">
    <property type="nucleotide sequence ID" value="XM_018030461.2"/>
</dbReference>
<keyword evidence="6 8" id="KW-0472">Membrane</keyword>
<feature type="compositionally biased region" description="Acidic residues" evidence="7">
    <location>
        <begin position="37"/>
        <end position="46"/>
    </location>
</feature>
<dbReference type="PANTHER" id="PTHR12316:SF1">
    <property type="entry name" value="NINJURIN-B"/>
    <property type="match status" value="1"/>
</dbReference>
<accession>A0AAJ7NAP9</accession>
<sequence>MDDKEKGNKIDMVEEVVVKDTFSFTENMSGNKQGSVEDMDEKDGFDDTSNENIKMNKSDMVESVVVNDTVPAVDTTDKKSLPYKDTNSFAAKKTVAQGMMDVALITANANQLRYLIEYQRESVTFFWILGLIIISLLLQIAVGVSLVFKGRFDIKGKSKSLTARKIDNYVVIGVFLITIINVFIAAFSISVTTQPLSVLAGGQQ</sequence>
<proteinExistence type="inferred from homology"/>
<evidence type="ECO:0000256" key="1">
    <source>
        <dbReference type="ARBA" id="ARBA00004141"/>
    </source>
</evidence>
<evidence type="ECO:0000256" key="6">
    <source>
        <dbReference type="ARBA" id="ARBA00023136"/>
    </source>
</evidence>
<evidence type="ECO:0000313" key="11">
    <source>
        <dbReference type="RefSeq" id="XP_026672347.1"/>
    </source>
</evidence>
<evidence type="ECO:0000256" key="7">
    <source>
        <dbReference type="SAM" id="MobiDB-lite"/>
    </source>
</evidence>
<reference evidence="10 11" key="1">
    <citation type="submission" date="2025-04" db="UniProtKB">
        <authorList>
            <consortium name="RefSeq"/>
        </authorList>
    </citation>
    <scope>IDENTIFICATION</scope>
    <source>
        <tissue evidence="10 11">Whole body</tissue>
    </source>
</reference>
<dbReference type="GeneID" id="108628496"/>
<dbReference type="GO" id="GO:0016020">
    <property type="term" value="C:membrane"/>
    <property type="evidence" value="ECO:0007669"/>
    <property type="project" value="UniProtKB-SubCell"/>
</dbReference>
<protein>
    <submittedName>
        <fullName evidence="10 11">Ninjurin-1-like</fullName>
    </submittedName>
</protein>
<evidence type="ECO:0000313" key="10">
    <source>
        <dbReference type="RefSeq" id="XP_017885950.1"/>
    </source>
</evidence>
<feature type="region of interest" description="Disordered" evidence="7">
    <location>
        <begin position="26"/>
        <end position="46"/>
    </location>
</feature>